<evidence type="ECO:0000256" key="12">
    <source>
        <dbReference type="SAM" id="SignalP"/>
    </source>
</evidence>
<dbReference type="InterPro" id="IPR010105">
    <property type="entry name" value="TonB_sidphr_rcpt"/>
</dbReference>
<evidence type="ECO:0000313" key="16">
    <source>
        <dbReference type="Proteomes" id="UP000050378"/>
    </source>
</evidence>
<evidence type="ECO:0000256" key="2">
    <source>
        <dbReference type="ARBA" id="ARBA00009810"/>
    </source>
</evidence>
<dbReference type="Proteomes" id="UP000050378">
    <property type="component" value="Unassembled WGS sequence"/>
</dbReference>
<comment type="similarity">
    <text evidence="2 10 11">Belongs to the TonB-dependent receptor family.</text>
</comment>
<dbReference type="Pfam" id="PF07715">
    <property type="entry name" value="Plug"/>
    <property type="match status" value="1"/>
</dbReference>
<comment type="subcellular location">
    <subcellularLocation>
        <location evidence="1 10">Cell outer membrane</location>
        <topology evidence="1 10">Multi-pass membrane protein</topology>
    </subcellularLocation>
</comment>
<feature type="domain" description="TonB-dependent receptor-like beta-barrel" evidence="13">
    <location>
        <begin position="217"/>
        <end position="663"/>
    </location>
</feature>
<proteinExistence type="inferred from homology"/>
<dbReference type="EMBL" id="LJTC01000004">
    <property type="protein sequence ID" value="KPM84004.1"/>
    <property type="molecule type" value="Genomic_DNA"/>
</dbReference>
<protein>
    <submittedName>
        <fullName evidence="15">TonB-dependent receptor</fullName>
    </submittedName>
</protein>
<organism evidence="15 16">
    <name type="scientific">Pseudoalteromonas lipolytica</name>
    <dbReference type="NCBI Taxonomy" id="570156"/>
    <lineage>
        <taxon>Bacteria</taxon>
        <taxon>Pseudomonadati</taxon>
        <taxon>Pseudomonadota</taxon>
        <taxon>Gammaproteobacteria</taxon>
        <taxon>Alteromonadales</taxon>
        <taxon>Pseudoalteromonadaceae</taxon>
        <taxon>Pseudoalteromonas</taxon>
    </lineage>
</organism>
<gene>
    <name evidence="15" type="ORF">AOG27_06765</name>
</gene>
<dbReference type="PANTHER" id="PTHR32552">
    <property type="entry name" value="FERRICHROME IRON RECEPTOR-RELATED"/>
    <property type="match status" value="1"/>
</dbReference>
<evidence type="ECO:0000256" key="11">
    <source>
        <dbReference type="RuleBase" id="RU003357"/>
    </source>
</evidence>
<keyword evidence="9 10" id="KW-0998">Cell outer membrane</keyword>
<keyword evidence="12" id="KW-0732">Signal</keyword>
<keyword evidence="5 10" id="KW-0812">Transmembrane</keyword>
<dbReference type="AlphaFoldDB" id="A0A0P7EFV3"/>
<comment type="caution">
    <text evidence="15">The sequence shown here is derived from an EMBL/GenBank/DDBJ whole genome shotgun (WGS) entry which is preliminary data.</text>
</comment>
<dbReference type="InterPro" id="IPR039426">
    <property type="entry name" value="TonB-dep_rcpt-like"/>
</dbReference>
<keyword evidence="4 10" id="KW-1134">Transmembrane beta strand</keyword>
<dbReference type="InterPro" id="IPR037066">
    <property type="entry name" value="Plug_dom_sf"/>
</dbReference>
<evidence type="ECO:0000256" key="10">
    <source>
        <dbReference type="PROSITE-ProRule" id="PRU01360"/>
    </source>
</evidence>
<evidence type="ECO:0000256" key="4">
    <source>
        <dbReference type="ARBA" id="ARBA00022452"/>
    </source>
</evidence>
<feature type="domain" description="TonB-dependent receptor plug" evidence="14">
    <location>
        <begin position="43"/>
        <end position="146"/>
    </location>
</feature>
<sequence>MKYSTLSLALAATFAANTHAADNSDIETITIEHKQAFRGDIPTKDLPQSITTLSKDMMTDNGITKFRDALDFSASITRKNNGGALWDSYSIRGLSGNENMPSGYLVNGFSGGRGFAGPRDVSNIEYIEVLKGPGSALYGRSEPGGTVNIITKKPQFYQQGQLQAEFGSDDHKRIQGDYTNGLSDDLAFRINGAWQDSDSFRDYVHHDKFVITPSLYYQINDNSSLTYEFEYVDQQQMYDRGIVVLNGDFDTVPESRFLGNPNDAPTKVHSRGHQLNYSNDLNQAWSLLLGASYRTATLTGYSSDAELSPSRQSLFDDGRTLTRQHRYRDYESDDLSLRFELSGHFDVAGITNHVMIGVDGYDYELRTGLYRYRGGNGTYTIDIYEPEYSTTEGPEVGMQYENNEQQNAYGIYLQDQLDLTDNLKVMLGLRFDEIEQDIFETKSGVASNSKENRISPRFGVVYALNDDINLYSSYSEGFLPLSGTDAEGNPFGFEESDSFEVGVKFSYANISGTLAYFDASKSNMLVADPVNVGYSIPVGKANSTGFELDLTGSLGDNTEYTLSYAYVDAETATDSLNVDWLVPIPKGSPLVNVPKNNLSIGLNHDLSVFAQDIKIGGHYQYVSDRLGDPADLTFRLPSYQTVGLFAKWRATERTTVSLNVDNVFDEQYIASSYNALWAYPGAPTQFKLGVSYDF</sequence>
<evidence type="ECO:0000256" key="5">
    <source>
        <dbReference type="ARBA" id="ARBA00022692"/>
    </source>
</evidence>
<dbReference type="GO" id="GO:0015344">
    <property type="term" value="F:siderophore uptake transmembrane transporter activity"/>
    <property type="evidence" value="ECO:0007669"/>
    <property type="project" value="TreeGrafter"/>
</dbReference>
<evidence type="ECO:0000256" key="8">
    <source>
        <dbReference type="ARBA" id="ARBA00023170"/>
    </source>
</evidence>
<evidence type="ECO:0000256" key="7">
    <source>
        <dbReference type="ARBA" id="ARBA00023136"/>
    </source>
</evidence>
<dbReference type="InterPro" id="IPR036942">
    <property type="entry name" value="Beta-barrel_TonB_sf"/>
</dbReference>
<dbReference type="GO" id="GO:0009279">
    <property type="term" value="C:cell outer membrane"/>
    <property type="evidence" value="ECO:0007669"/>
    <property type="project" value="UniProtKB-SubCell"/>
</dbReference>
<accession>A0A0P7EFV3</accession>
<keyword evidence="8 15" id="KW-0675">Receptor</keyword>
<dbReference type="STRING" id="570156.AOG27_06765"/>
<dbReference type="PROSITE" id="PS52016">
    <property type="entry name" value="TONB_DEPENDENT_REC_3"/>
    <property type="match status" value="1"/>
</dbReference>
<evidence type="ECO:0000259" key="14">
    <source>
        <dbReference type="Pfam" id="PF07715"/>
    </source>
</evidence>
<dbReference type="OrthoDB" id="127311at2"/>
<keyword evidence="3 10" id="KW-0813">Transport</keyword>
<dbReference type="InterPro" id="IPR000531">
    <property type="entry name" value="Beta-barrel_TonB"/>
</dbReference>
<dbReference type="GO" id="GO:0015891">
    <property type="term" value="P:siderophore transport"/>
    <property type="evidence" value="ECO:0007669"/>
    <property type="project" value="InterPro"/>
</dbReference>
<dbReference type="Gene3D" id="2.170.130.10">
    <property type="entry name" value="TonB-dependent receptor, plug domain"/>
    <property type="match status" value="1"/>
</dbReference>
<reference evidence="15 16" key="1">
    <citation type="submission" date="2015-09" db="EMBL/GenBank/DDBJ databases">
        <title>Draft Genome Sequence of Pseudoalteromonas lipolytica UCD-48B.</title>
        <authorList>
            <person name="Krusor M."/>
            <person name="Coil D.A."/>
            <person name="Lang J.M."/>
            <person name="Eisen J.A."/>
            <person name="Alexiev A."/>
        </authorList>
    </citation>
    <scope>NUCLEOTIDE SEQUENCE [LARGE SCALE GENOMIC DNA]</scope>
    <source>
        <strain evidence="15 16">UCD-48B</strain>
    </source>
</reference>
<feature type="chain" id="PRO_5006138457" evidence="12">
    <location>
        <begin position="21"/>
        <end position="694"/>
    </location>
</feature>
<evidence type="ECO:0000313" key="15">
    <source>
        <dbReference type="EMBL" id="KPM84004.1"/>
    </source>
</evidence>
<evidence type="ECO:0000256" key="6">
    <source>
        <dbReference type="ARBA" id="ARBA00023077"/>
    </source>
</evidence>
<evidence type="ECO:0000256" key="3">
    <source>
        <dbReference type="ARBA" id="ARBA00022448"/>
    </source>
</evidence>
<dbReference type="NCBIfam" id="TIGR01783">
    <property type="entry name" value="TonB-siderophor"/>
    <property type="match status" value="1"/>
</dbReference>
<dbReference type="RefSeq" id="WP_054552259.1">
    <property type="nucleotide sequence ID" value="NZ_LJTC01000004.1"/>
</dbReference>
<dbReference type="SUPFAM" id="SSF56935">
    <property type="entry name" value="Porins"/>
    <property type="match status" value="1"/>
</dbReference>
<dbReference type="Pfam" id="PF00593">
    <property type="entry name" value="TonB_dep_Rec_b-barrel"/>
    <property type="match status" value="1"/>
</dbReference>
<feature type="signal peptide" evidence="12">
    <location>
        <begin position="1"/>
        <end position="20"/>
    </location>
</feature>
<keyword evidence="7 10" id="KW-0472">Membrane</keyword>
<dbReference type="GO" id="GO:0038023">
    <property type="term" value="F:signaling receptor activity"/>
    <property type="evidence" value="ECO:0007669"/>
    <property type="project" value="InterPro"/>
</dbReference>
<dbReference type="FunFam" id="2.40.170.20:FF:000005">
    <property type="entry name" value="TonB-dependent siderophore receptor"/>
    <property type="match status" value="1"/>
</dbReference>
<name>A0A0P7EFV3_9GAMM</name>
<dbReference type="PATRIC" id="fig|570156.3.peg.2404"/>
<evidence type="ECO:0000259" key="13">
    <source>
        <dbReference type="Pfam" id="PF00593"/>
    </source>
</evidence>
<evidence type="ECO:0000256" key="1">
    <source>
        <dbReference type="ARBA" id="ARBA00004571"/>
    </source>
</evidence>
<dbReference type="InterPro" id="IPR012910">
    <property type="entry name" value="Plug_dom"/>
</dbReference>
<evidence type="ECO:0000256" key="9">
    <source>
        <dbReference type="ARBA" id="ARBA00023237"/>
    </source>
</evidence>
<dbReference type="CDD" id="cd01347">
    <property type="entry name" value="ligand_gated_channel"/>
    <property type="match status" value="1"/>
</dbReference>
<keyword evidence="6 11" id="KW-0798">TonB box</keyword>
<dbReference type="PANTHER" id="PTHR32552:SF90">
    <property type="entry name" value="METAL-PSEUDOPALINE RECEPTOR CNTO"/>
    <property type="match status" value="1"/>
</dbReference>
<dbReference type="Gene3D" id="2.40.170.20">
    <property type="entry name" value="TonB-dependent receptor, beta-barrel domain"/>
    <property type="match status" value="1"/>
</dbReference>